<evidence type="ECO:0000313" key="10">
    <source>
        <dbReference type="Proteomes" id="UP000181790"/>
    </source>
</evidence>
<organism evidence="9 10">
    <name type="scientific">Arsenicibacter rosenii</name>
    <dbReference type="NCBI Taxonomy" id="1750698"/>
    <lineage>
        <taxon>Bacteria</taxon>
        <taxon>Pseudomonadati</taxon>
        <taxon>Bacteroidota</taxon>
        <taxon>Cytophagia</taxon>
        <taxon>Cytophagales</taxon>
        <taxon>Spirosomataceae</taxon>
        <taxon>Arsenicibacter</taxon>
    </lineage>
</organism>
<dbReference type="GO" id="GO:0046872">
    <property type="term" value="F:metal ion binding"/>
    <property type="evidence" value="ECO:0007669"/>
    <property type="project" value="UniProtKB-KW"/>
</dbReference>
<keyword evidence="4" id="KW-0479">Metal-binding</keyword>
<dbReference type="CDD" id="cd05403">
    <property type="entry name" value="NT_KNTase_like"/>
    <property type="match status" value="1"/>
</dbReference>
<dbReference type="PANTHER" id="PTHR33571:SF14">
    <property type="entry name" value="PROTEIN ADENYLYLTRANSFERASE MJ0435-RELATED"/>
    <property type="match status" value="1"/>
</dbReference>
<dbReference type="Gene3D" id="3.30.460.10">
    <property type="entry name" value="Beta Polymerase, domain 2"/>
    <property type="match status" value="1"/>
</dbReference>
<evidence type="ECO:0000256" key="1">
    <source>
        <dbReference type="ARBA" id="ARBA00001946"/>
    </source>
</evidence>
<dbReference type="AlphaFoldDB" id="A0A1S2VEA7"/>
<dbReference type="GO" id="GO:0016779">
    <property type="term" value="F:nucleotidyltransferase activity"/>
    <property type="evidence" value="ECO:0007669"/>
    <property type="project" value="UniProtKB-KW"/>
</dbReference>
<dbReference type="Proteomes" id="UP000181790">
    <property type="component" value="Unassembled WGS sequence"/>
</dbReference>
<dbReference type="InterPro" id="IPR052038">
    <property type="entry name" value="Type-VII_TA_antitoxin"/>
</dbReference>
<evidence type="ECO:0000256" key="4">
    <source>
        <dbReference type="ARBA" id="ARBA00022723"/>
    </source>
</evidence>
<keyword evidence="3" id="KW-0548">Nucleotidyltransferase</keyword>
<comment type="cofactor">
    <cofactor evidence="1">
        <name>Mg(2+)</name>
        <dbReference type="ChEBI" id="CHEBI:18420"/>
    </cofactor>
</comment>
<dbReference type="EMBL" id="MORL01000016">
    <property type="protein sequence ID" value="OIN57053.1"/>
    <property type="molecule type" value="Genomic_DNA"/>
</dbReference>
<reference evidence="9 10" key="1">
    <citation type="submission" date="2016-10" db="EMBL/GenBank/DDBJ databases">
        <title>Arsenicibacter rosenii gen. nov., sp. nov., an efficient arsenic-methylating bacterium isolated from an arsenic-contaminated paddy soil.</title>
        <authorList>
            <person name="Huang K."/>
        </authorList>
    </citation>
    <scope>NUCLEOTIDE SEQUENCE [LARGE SCALE GENOMIC DNA]</scope>
    <source>
        <strain evidence="9 10">SM-1</strain>
    </source>
</reference>
<proteinExistence type="predicted"/>
<dbReference type="OrthoDB" id="798692at2"/>
<keyword evidence="10" id="KW-1185">Reference proteome</keyword>
<dbReference type="InterPro" id="IPR041633">
    <property type="entry name" value="Polbeta"/>
</dbReference>
<evidence type="ECO:0000313" key="9">
    <source>
        <dbReference type="EMBL" id="OIN57053.1"/>
    </source>
</evidence>
<dbReference type="SUPFAM" id="SSF81301">
    <property type="entry name" value="Nucleotidyltransferase"/>
    <property type="match status" value="1"/>
</dbReference>
<dbReference type="GO" id="GO:0005524">
    <property type="term" value="F:ATP binding"/>
    <property type="evidence" value="ECO:0007669"/>
    <property type="project" value="UniProtKB-KW"/>
</dbReference>
<evidence type="ECO:0000259" key="8">
    <source>
        <dbReference type="Pfam" id="PF18765"/>
    </source>
</evidence>
<evidence type="ECO:0000256" key="6">
    <source>
        <dbReference type="ARBA" id="ARBA00022840"/>
    </source>
</evidence>
<keyword evidence="5" id="KW-0547">Nucleotide-binding</keyword>
<comment type="caution">
    <text evidence="9">The sequence shown here is derived from an EMBL/GenBank/DDBJ whole genome shotgun (WGS) entry which is preliminary data.</text>
</comment>
<dbReference type="InterPro" id="IPR043519">
    <property type="entry name" value="NT_sf"/>
</dbReference>
<feature type="domain" description="Polymerase beta nucleotidyltransferase" evidence="8">
    <location>
        <begin position="9"/>
        <end position="98"/>
    </location>
</feature>
<evidence type="ECO:0000256" key="7">
    <source>
        <dbReference type="ARBA" id="ARBA00022842"/>
    </source>
</evidence>
<dbReference type="PANTHER" id="PTHR33571">
    <property type="entry name" value="SSL8005 PROTEIN"/>
    <property type="match status" value="1"/>
</dbReference>
<evidence type="ECO:0000256" key="3">
    <source>
        <dbReference type="ARBA" id="ARBA00022695"/>
    </source>
</evidence>
<sequence length="100" mass="11440">MTLTQNQIQSIKRYFQDKPVLKAYLFGSFARGDADEQSDVDILVELDYSAHIGLGFVGMKLDLEDQLHRPVDLVSSEGVSDRILPYIQADKTLIYERPHR</sequence>
<accession>A0A1S2VEA7</accession>
<keyword evidence="6" id="KW-0067">ATP-binding</keyword>
<keyword evidence="7" id="KW-0460">Magnesium</keyword>
<evidence type="ECO:0000256" key="5">
    <source>
        <dbReference type="ARBA" id="ARBA00022741"/>
    </source>
</evidence>
<gene>
    <name evidence="9" type="ORF">BLX24_21835</name>
</gene>
<name>A0A1S2VEA7_9BACT</name>
<protein>
    <submittedName>
        <fullName evidence="9">Nucleotidyltransferase</fullName>
    </submittedName>
</protein>
<evidence type="ECO:0000256" key="2">
    <source>
        <dbReference type="ARBA" id="ARBA00022679"/>
    </source>
</evidence>
<dbReference type="Pfam" id="PF18765">
    <property type="entry name" value="Polbeta"/>
    <property type="match status" value="1"/>
</dbReference>
<keyword evidence="2 9" id="KW-0808">Transferase</keyword>